<protein>
    <submittedName>
        <fullName evidence="1">Uncharacterized protein</fullName>
    </submittedName>
</protein>
<gene>
    <name evidence="1" type="ORF">QCA50_019756</name>
</gene>
<dbReference type="EMBL" id="JASBNA010000092">
    <property type="protein sequence ID" value="KAK7677255.1"/>
    <property type="molecule type" value="Genomic_DNA"/>
</dbReference>
<reference evidence="1 2" key="1">
    <citation type="submission" date="2022-09" db="EMBL/GenBank/DDBJ databases">
        <authorList>
            <person name="Palmer J.M."/>
        </authorList>
    </citation>
    <scope>NUCLEOTIDE SEQUENCE [LARGE SCALE GENOMIC DNA]</scope>
    <source>
        <strain evidence="1 2">DSM 7382</strain>
    </source>
</reference>
<name>A0AAW0FDZ3_9APHY</name>
<accession>A0AAW0FDZ3</accession>
<proteinExistence type="predicted"/>
<evidence type="ECO:0000313" key="2">
    <source>
        <dbReference type="Proteomes" id="UP001385951"/>
    </source>
</evidence>
<dbReference type="AlphaFoldDB" id="A0AAW0FDZ3"/>
<sequence length="170" mass="19334">MFSMFNVDKYQEKTIRKKVTKETDLITKRSAEIRDKIPKEIDLPILTEIKGEGSGLAEEGDSLLRRLNELRVLEKPTKKVQLKTIKSEAVQYYKDVALWDTKAITSLEMHEHGFLNMMMSQNNSASTSSSTINEAPYVHPANYWDCDLVDKINAAGKTPPVTARENRSQT</sequence>
<evidence type="ECO:0000313" key="1">
    <source>
        <dbReference type="EMBL" id="KAK7677255.1"/>
    </source>
</evidence>
<dbReference type="Proteomes" id="UP001385951">
    <property type="component" value="Unassembled WGS sequence"/>
</dbReference>
<keyword evidence="2" id="KW-1185">Reference proteome</keyword>
<organism evidence="1 2">
    <name type="scientific">Cerrena zonata</name>
    <dbReference type="NCBI Taxonomy" id="2478898"/>
    <lineage>
        <taxon>Eukaryota</taxon>
        <taxon>Fungi</taxon>
        <taxon>Dikarya</taxon>
        <taxon>Basidiomycota</taxon>
        <taxon>Agaricomycotina</taxon>
        <taxon>Agaricomycetes</taxon>
        <taxon>Polyporales</taxon>
        <taxon>Cerrenaceae</taxon>
        <taxon>Cerrena</taxon>
    </lineage>
</organism>
<comment type="caution">
    <text evidence="1">The sequence shown here is derived from an EMBL/GenBank/DDBJ whole genome shotgun (WGS) entry which is preliminary data.</text>
</comment>